<evidence type="ECO:0000256" key="2">
    <source>
        <dbReference type="ARBA" id="ARBA00001917"/>
    </source>
</evidence>
<dbReference type="GO" id="GO:0004159">
    <property type="term" value="F:dihydropyrimidine dehydrogenase (NAD+) activity"/>
    <property type="evidence" value="ECO:0007669"/>
    <property type="project" value="UniProtKB-EC"/>
</dbReference>
<dbReference type="InterPro" id="IPR017896">
    <property type="entry name" value="4Fe4S_Fe-S-bd"/>
</dbReference>
<dbReference type="PANTHER" id="PTHR43073">
    <property type="entry name" value="DIHYDROPYRIMIDINE DEHYDROGENASE [NADP(+)]"/>
    <property type="match status" value="1"/>
</dbReference>
<comment type="catalytic activity">
    <reaction evidence="17">
        <text>5,6-dihydrouracil + NAD(+) = uracil + NADH + H(+)</text>
        <dbReference type="Rhea" id="RHEA:20189"/>
        <dbReference type="ChEBI" id="CHEBI:15378"/>
        <dbReference type="ChEBI" id="CHEBI:15901"/>
        <dbReference type="ChEBI" id="CHEBI:17568"/>
        <dbReference type="ChEBI" id="CHEBI:57540"/>
        <dbReference type="ChEBI" id="CHEBI:57945"/>
        <dbReference type="EC" id="1.3.1.1"/>
    </reaction>
</comment>
<keyword evidence="8" id="KW-0285">Flavoprotein</keyword>
<evidence type="ECO:0000256" key="12">
    <source>
        <dbReference type="ARBA" id="ARBA00023004"/>
    </source>
</evidence>
<feature type="domain" description="4Fe-4S ferredoxin-type" evidence="21">
    <location>
        <begin position="333"/>
        <end position="362"/>
    </location>
</feature>
<dbReference type="InterPro" id="IPR017900">
    <property type="entry name" value="4Fe4S_Fe_S_CS"/>
</dbReference>
<evidence type="ECO:0000256" key="20">
    <source>
        <dbReference type="ARBA" id="ARBA00049728"/>
    </source>
</evidence>
<evidence type="ECO:0000256" key="13">
    <source>
        <dbReference type="ARBA" id="ARBA00023014"/>
    </source>
</evidence>
<evidence type="ECO:0000256" key="1">
    <source>
        <dbReference type="ARBA" id="ARBA00001694"/>
    </source>
</evidence>
<evidence type="ECO:0000256" key="3">
    <source>
        <dbReference type="ARBA" id="ARBA00004725"/>
    </source>
</evidence>
<keyword evidence="11" id="KW-0560">Oxidoreductase</keyword>
<dbReference type="EC" id="1.3.98.1" evidence="7"/>
<reference evidence="22 23" key="1">
    <citation type="submission" date="2016-10" db="EMBL/GenBank/DDBJ databases">
        <authorList>
            <person name="de Groot N.N."/>
        </authorList>
    </citation>
    <scope>NUCLEOTIDE SEQUENCE [LARGE SCALE GENOMIC DNA]</scope>
    <source>
        <strain evidence="22 23">DSM 45514</strain>
    </source>
</reference>
<evidence type="ECO:0000256" key="18">
    <source>
        <dbReference type="ARBA" id="ARBA00049578"/>
    </source>
</evidence>
<proteinExistence type="inferred from homology"/>
<dbReference type="OrthoDB" id="9794954at2"/>
<organism evidence="22 23">
    <name type="scientific">Melghirimyces thermohalophilus</name>
    <dbReference type="NCBI Taxonomy" id="1236220"/>
    <lineage>
        <taxon>Bacteria</taxon>
        <taxon>Bacillati</taxon>
        <taxon>Bacillota</taxon>
        <taxon>Bacilli</taxon>
        <taxon>Bacillales</taxon>
        <taxon>Thermoactinomycetaceae</taxon>
        <taxon>Melghirimyces</taxon>
    </lineage>
</organism>
<dbReference type="Pfam" id="PF14697">
    <property type="entry name" value="Fer4_21"/>
    <property type="match status" value="1"/>
</dbReference>
<dbReference type="Pfam" id="PF01180">
    <property type="entry name" value="DHO_dh"/>
    <property type="match status" value="1"/>
</dbReference>
<keyword evidence="12" id="KW-0408">Iron</keyword>
<comment type="function">
    <text evidence="18">Involved in pyrimidine base degradation. Catalyzes physiologically the reduction of uracil to 5,6-dihydrouracil (DHU) by using NADH as a specific cosubstrate. It also catalyzes the reverse reaction and the reduction of thymine to 5,6-dihydrothymine (DHT).</text>
</comment>
<evidence type="ECO:0000256" key="11">
    <source>
        <dbReference type="ARBA" id="ARBA00023002"/>
    </source>
</evidence>
<dbReference type="PANTHER" id="PTHR43073:SF2">
    <property type="entry name" value="DIHYDROPYRIMIDINE DEHYDROGENASE [NADP(+)]"/>
    <property type="match status" value="1"/>
</dbReference>
<dbReference type="Proteomes" id="UP000199387">
    <property type="component" value="Unassembled WGS sequence"/>
</dbReference>
<evidence type="ECO:0000256" key="5">
    <source>
        <dbReference type="ARBA" id="ARBA00010804"/>
    </source>
</evidence>
<dbReference type="Gene3D" id="3.20.20.70">
    <property type="entry name" value="Aldolase class I"/>
    <property type="match status" value="1"/>
</dbReference>
<comment type="catalytic activity">
    <reaction evidence="16">
        <text>5,6-dihydrothymine + NAD(+) = thymine + NADH + H(+)</text>
        <dbReference type="Rhea" id="RHEA:28791"/>
        <dbReference type="ChEBI" id="CHEBI:15378"/>
        <dbReference type="ChEBI" id="CHEBI:17821"/>
        <dbReference type="ChEBI" id="CHEBI:27468"/>
        <dbReference type="ChEBI" id="CHEBI:57540"/>
        <dbReference type="ChEBI" id="CHEBI:57945"/>
        <dbReference type="EC" id="1.3.1.1"/>
    </reaction>
</comment>
<evidence type="ECO:0000256" key="19">
    <source>
        <dbReference type="ARBA" id="ARBA00049714"/>
    </source>
</evidence>
<dbReference type="NCBIfam" id="NF006183">
    <property type="entry name" value="PRK08318.1"/>
    <property type="match status" value="1"/>
</dbReference>
<evidence type="ECO:0000256" key="10">
    <source>
        <dbReference type="ARBA" id="ARBA00022723"/>
    </source>
</evidence>
<comment type="subunit">
    <text evidence="6">Homodimer.</text>
</comment>
<dbReference type="PROSITE" id="PS00198">
    <property type="entry name" value="4FE4S_FER_1"/>
    <property type="match status" value="1"/>
</dbReference>
<evidence type="ECO:0000256" key="15">
    <source>
        <dbReference type="ARBA" id="ARBA00032722"/>
    </source>
</evidence>
<name>A0A1G6NLQ1_9BACL</name>
<keyword evidence="9" id="KW-0288">FMN</keyword>
<dbReference type="SUPFAM" id="SSF54862">
    <property type="entry name" value="4Fe-4S ferredoxins"/>
    <property type="match status" value="1"/>
</dbReference>
<dbReference type="EMBL" id="FMZA01000013">
    <property type="protein sequence ID" value="SDC68803.1"/>
    <property type="molecule type" value="Genomic_DNA"/>
</dbReference>
<comment type="pathway">
    <text evidence="3">Pyrimidine metabolism; UMP biosynthesis via de novo pathway.</text>
</comment>
<gene>
    <name evidence="22" type="ORF">SAMN04488112_11377</name>
</gene>
<dbReference type="GO" id="GO:0046872">
    <property type="term" value="F:metal ion binding"/>
    <property type="evidence" value="ECO:0007669"/>
    <property type="project" value="UniProtKB-KW"/>
</dbReference>
<dbReference type="RefSeq" id="WP_091570800.1">
    <property type="nucleotide sequence ID" value="NZ_FMZA01000013.1"/>
</dbReference>
<dbReference type="PROSITE" id="PS51379">
    <property type="entry name" value="4FE4S_FER_2"/>
    <property type="match status" value="2"/>
</dbReference>
<dbReference type="EC" id="1.3.1.1" evidence="20"/>
<dbReference type="GO" id="GO:0051536">
    <property type="term" value="F:iron-sulfur cluster binding"/>
    <property type="evidence" value="ECO:0007669"/>
    <property type="project" value="UniProtKB-KW"/>
</dbReference>
<comment type="similarity">
    <text evidence="4">Belongs to the dihydroorotate dehydrogenase family. Type 1 subfamily.</text>
</comment>
<dbReference type="GO" id="GO:1990663">
    <property type="term" value="F:dihydroorotate dehydrogenase (fumarate) activity"/>
    <property type="evidence" value="ECO:0007669"/>
    <property type="project" value="UniProtKB-EC"/>
</dbReference>
<dbReference type="CDD" id="cd02940">
    <property type="entry name" value="DHPD_FMN"/>
    <property type="match status" value="1"/>
</dbReference>
<evidence type="ECO:0000313" key="23">
    <source>
        <dbReference type="Proteomes" id="UP000199387"/>
    </source>
</evidence>
<keyword evidence="13" id="KW-0411">Iron-sulfur</keyword>
<evidence type="ECO:0000256" key="9">
    <source>
        <dbReference type="ARBA" id="ARBA00022643"/>
    </source>
</evidence>
<evidence type="ECO:0000256" key="14">
    <source>
        <dbReference type="ARBA" id="ARBA00030119"/>
    </source>
</evidence>
<evidence type="ECO:0000256" key="17">
    <source>
        <dbReference type="ARBA" id="ARBA00048792"/>
    </source>
</evidence>
<keyword evidence="23" id="KW-1185">Reference proteome</keyword>
<evidence type="ECO:0000256" key="4">
    <source>
        <dbReference type="ARBA" id="ARBA00008008"/>
    </source>
</evidence>
<feature type="domain" description="4Fe-4S ferredoxin-type" evidence="21">
    <location>
        <begin position="370"/>
        <end position="400"/>
    </location>
</feature>
<evidence type="ECO:0000256" key="6">
    <source>
        <dbReference type="ARBA" id="ARBA00011738"/>
    </source>
</evidence>
<dbReference type="GO" id="GO:0005737">
    <property type="term" value="C:cytoplasm"/>
    <property type="evidence" value="ECO:0007669"/>
    <property type="project" value="InterPro"/>
</dbReference>
<dbReference type="SUPFAM" id="SSF51395">
    <property type="entry name" value="FMN-linked oxidoreductases"/>
    <property type="match status" value="1"/>
</dbReference>
<comment type="subunit">
    <text evidence="19">Heterotetramer of 2 PreA and 2 PreT subunits.</text>
</comment>
<sequence>MADLRIDFAGIKSPNPYWLASAPPTNSGYQVQRAFEAGWGGAVWKTLGDPVLNVSSRFGANHFNGKRVVGFNNIELITDRPLEDNLKEIYETKKRFPDHPIIASLMVEPKREKWHEIVKRVQDVGVDGFELNLGCPHGMSERGMGSAVGQHPDLVEKTTIYAKEKAEVPVIVKLTPNITDITVTAKAAARGGADAISMINTINSLIGIDLDTWNTIPNVNGKGAHGGYCGPAVKPIALNMVGECARDPEINIPISGIGGISSWQDTVEFMLMGAGGVQVCTAAMHHGFRVIEDMVDGLNNYLDEKGISSVNEIIGASVEKYTDWSNLDLNYKVVARINNDICINCNKCYISCEDSAHQCIDILTDANGKEYLKVQEEECVGCNLCSIVCPVEGAIDMVELPQTEPSMTWLERQAAIQQS</sequence>
<dbReference type="InterPro" id="IPR013785">
    <property type="entry name" value="Aldolase_TIM"/>
</dbReference>
<evidence type="ECO:0000259" key="21">
    <source>
        <dbReference type="PROSITE" id="PS51379"/>
    </source>
</evidence>
<evidence type="ECO:0000313" key="22">
    <source>
        <dbReference type="EMBL" id="SDC68803.1"/>
    </source>
</evidence>
<dbReference type="AlphaFoldDB" id="A0A1G6NLQ1"/>
<dbReference type="FunFam" id="3.20.20.70:FF:000027">
    <property type="entry name" value="Dihydropyrimidine dehydrogenase [NADP(+)]"/>
    <property type="match status" value="1"/>
</dbReference>
<comment type="cofactor">
    <cofactor evidence="2">
        <name>FMN</name>
        <dbReference type="ChEBI" id="CHEBI:58210"/>
    </cofactor>
</comment>
<dbReference type="Gene3D" id="3.30.70.20">
    <property type="match status" value="1"/>
</dbReference>
<keyword evidence="10" id="KW-0479">Metal-binding</keyword>
<dbReference type="InterPro" id="IPR005720">
    <property type="entry name" value="Dihydroorotate_DH_cat"/>
</dbReference>
<evidence type="ECO:0000256" key="16">
    <source>
        <dbReference type="ARBA" id="ARBA00047685"/>
    </source>
</evidence>
<protein>
    <recommendedName>
        <fullName evidence="15">Dihydrothymine dehydrogenase</fullName>
        <ecNumber evidence="20">1.3.1.1</ecNumber>
        <ecNumber evidence="7">1.3.98.1</ecNumber>
    </recommendedName>
    <alternativeName>
        <fullName evidence="14">Dihydrouracil dehydrogenase</fullName>
    </alternativeName>
</protein>
<evidence type="ECO:0000256" key="8">
    <source>
        <dbReference type="ARBA" id="ARBA00022630"/>
    </source>
</evidence>
<evidence type="ECO:0000256" key="7">
    <source>
        <dbReference type="ARBA" id="ARBA00011911"/>
    </source>
</evidence>
<comment type="catalytic activity">
    <reaction evidence="1">
        <text>(S)-dihydroorotate + fumarate = orotate + succinate</text>
        <dbReference type="Rhea" id="RHEA:30059"/>
        <dbReference type="ChEBI" id="CHEBI:29806"/>
        <dbReference type="ChEBI" id="CHEBI:30031"/>
        <dbReference type="ChEBI" id="CHEBI:30839"/>
        <dbReference type="ChEBI" id="CHEBI:30864"/>
        <dbReference type="EC" id="1.3.98.1"/>
    </reaction>
</comment>
<accession>A0A1G6NLQ1</accession>
<comment type="similarity">
    <text evidence="5">Belongs to the dihydropyrimidine dehydrogenase family.</text>
</comment>
<dbReference type="STRING" id="1236220.SAMN04488112_11377"/>